<protein>
    <submittedName>
        <fullName evidence="2">Uncharacterized protein</fullName>
    </submittedName>
</protein>
<evidence type="ECO:0000256" key="1">
    <source>
        <dbReference type="SAM" id="Phobius"/>
    </source>
</evidence>
<keyword evidence="1" id="KW-0472">Membrane</keyword>
<evidence type="ECO:0000313" key="2">
    <source>
        <dbReference type="EMBL" id="MTV47820.1"/>
    </source>
</evidence>
<comment type="caution">
    <text evidence="2">The sequence shown here is derived from an EMBL/GenBank/DDBJ whole genome shotgun (WGS) entry which is preliminary data.</text>
</comment>
<name>A0A6I3SFF8_HELMO</name>
<keyword evidence="1" id="KW-0812">Transmembrane</keyword>
<dbReference type="AlphaFoldDB" id="A0A6I3SFF8"/>
<proteinExistence type="predicted"/>
<dbReference type="OrthoDB" id="2083382at2"/>
<reference evidence="2 3" key="1">
    <citation type="submission" date="2019-11" db="EMBL/GenBank/DDBJ databases">
        <title>Whole-genome sequence of a the green, strictly anaerobic photosynthetic bacterium Heliobacillus mobilis DSM 6151.</title>
        <authorList>
            <person name="Kyndt J.A."/>
            <person name="Meyer T.E."/>
        </authorList>
    </citation>
    <scope>NUCLEOTIDE SEQUENCE [LARGE SCALE GENOMIC DNA]</scope>
    <source>
        <strain evidence="2 3">DSM 6151</strain>
    </source>
</reference>
<dbReference type="EMBL" id="WNKU01000001">
    <property type="protein sequence ID" value="MTV47820.1"/>
    <property type="molecule type" value="Genomic_DNA"/>
</dbReference>
<evidence type="ECO:0000313" key="3">
    <source>
        <dbReference type="Proteomes" id="UP000430670"/>
    </source>
</evidence>
<accession>A0A6I3SFF8</accession>
<gene>
    <name evidence="2" type="ORF">GJ688_02325</name>
</gene>
<dbReference type="Proteomes" id="UP000430670">
    <property type="component" value="Unassembled WGS sequence"/>
</dbReference>
<dbReference type="RefSeq" id="WP_155474883.1">
    <property type="nucleotide sequence ID" value="NZ_WNKU01000001.1"/>
</dbReference>
<keyword evidence="1" id="KW-1133">Transmembrane helix</keyword>
<sequence>MGRVKIWVPLALASFTWLITAVVALNASVSWGALFIRSFSAASVVGGLTCVTLFYLDKLLTQNENHRNIARSDFGNEAHKGSQFDVKVPAASPFVPGQIEADIEELLASDPTRAAEIMRKMQLES</sequence>
<keyword evidence="3" id="KW-1185">Reference proteome</keyword>
<feature type="transmembrane region" description="Helical" evidence="1">
    <location>
        <begin position="34"/>
        <end position="56"/>
    </location>
</feature>
<organism evidence="2 3">
    <name type="scientific">Heliobacterium mobile</name>
    <name type="common">Heliobacillus mobilis</name>
    <dbReference type="NCBI Taxonomy" id="28064"/>
    <lineage>
        <taxon>Bacteria</taxon>
        <taxon>Bacillati</taxon>
        <taxon>Bacillota</taxon>
        <taxon>Clostridia</taxon>
        <taxon>Eubacteriales</taxon>
        <taxon>Heliobacteriaceae</taxon>
        <taxon>Heliobacterium</taxon>
    </lineage>
</organism>